<dbReference type="STRING" id="762486.SAMN05444411_109107"/>
<protein>
    <submittedName>
        <fullName evidence="1">Uncharacterized protein</fullName>
    </submittedName>
</protein>
<proteinExistence type="predicted"/>
<dbReference type="EMBL" id="FNNJ01000009">
    <property type="protein sequence ID" value="SDX78139.1"/>
    <property type="molecule type" value="Genomic_DNA"/>
</dbReference>
<keyword evidence="2" id="KW-1185">Reference proteome</keyword>
<evidence type="ECO:0000313" key="1">
    <source>
        <dbReference type="EMBL" id="SDX78139.1"/>
    </source>
</evidence>
<reference evidence="1 2" key="1">
    <citation type="submission" date="2016-10" db="EMBL/GenBank/DDBJ databases">
        <authorList>
            <person name="de Groot N.N."/>
        </authorList>
    </citation>
    <scope>NUCLEOTIDE SEQUENCE [LARGE SCALE GENOMIC DNA]</scope>
    <source>
        <strain evidence="1 2">DSM 24956</strain>
    </source>
</reference>
<organism evidence="1 2">
    <name type="scientific">Lutibacter oricola</name>
    <dbReference type="NCBI Taxonomy" id="762486"/>
    <lineage>
        <taxon>Bacteria</taxon>
        <taxon>Pseudomonadati</taxon>
        <taxon>Bacteroidota</taxon>
        <taxon>Flavobacteriia</taxon>
        <taxon>Flavobacteriales</taxon>
        <taxon>Flavobacteriaceae</taxon>
        <taxon>Lutibacter</taxon>
    </lineage>
</organism>
<dbReference type="AlphaFoldDB" id="A0A1H3EJQ3"/>
<sequence length="54" mass="6348">MSKITDKNIPYSNMSFGTEPTRMVKFMRSCFIIQIFNFFKLNLKVMKIVVKGHS</sequence>
<gene>
    <name evidence="1" type="ORF">SAMN05444411_109107</name>
</gene>
<accession>A0A1H3EJQ3</accession>
<evidence type="ECO:0000313" key="2">
    <source>
        <dbReference type="Proteomes" id="UP000199595"/>
    </source>
</evidence>
<name>A0A1H3EJQ3_9FLAO</name>
<dbReference type="Proteomes" id="UP000199595">
    <property type="component" value="Unassembled WGS sequence"/>
</dbReference>